<dbReference type="GO" id="GO:0043531">
    <property type="term" value="F:ADP binding"/>
    <property type="evidence" value="ECO:0007669"/>
    <property type="project" value="InterPro"/>
</dbReference>
<dbReference type="EMBL" id="LNIX01000026">
    <property type="protein sequence ID" value="OXA42343.1"/>
    <property type="molecule type" value="Genomic_DNA"/>
</dbReference>
<feature type="domain" description="NB-ARC" evidence="5">
    <location>
        <begin position="182"/>
        <end position="341"/>
    </location>
</feature>
<comment type="caution">
    <text evidence="6">The sequence shown here is derived from an EMBL/GenBank/DDBJ whole genome shotgun (WGS) entry which is preliminary data.</text>
</comment>
<dbReference type="PROSITE" id="PS50088">
    <property type="entry name" value="ANK_REPEAT"/>
    <property type="match status" value="1"/>
</dbReference>
<dbReference type="Gene3D" id="1.25.40.20">
    <property type="entry name" value="Ankyrin repeat-containing domain"/>
    <property type="match status" value="2"/>
</dbReference>
<keyword evidence="1" id="KW-0677">Repeat</keyword>
<organism evidence="6 7">
    <name type="scientific">Folsomia candida</name>
    <name type="common">Springtail</name>
    <dbReference type="NCBI Taxonomy" id="158441"/>
    <lineage>
        <taxon>Eukaryota</taxon>
        <taxon>Metazoa</taxon>
        <taxon>Ecdysozoa</taxon>
        <taxon>Arthropoda</taxon>
        <taxon>Hexapoda</taxon>
        <taxon>Collembola</taxon>
        <taxon>Entomobryomorpha</taxon>
        <taxon>Isotomoidea</taxon>
        <taxon>Isotomidae</taxon>
        <taxon>Proisotominae</taxon>
        <taxon>Folsomia</taxon>
    </lineage>
</organism>
<dbReference type="Gene3D" id="3.40.50.300">
    <property type="entry name" value="P-loop containing nucleotide triphosphate hydrolases"/>
    <property type="match status" value="1"/>
</dbReference>
<evidence type="ECO:0000256" key="1">
    <source>
        <dbReference type="ARBA" id="ARBA00022737"/>
    </source>
</evidence>
<gene>
    <name evidence="6" type="ORF">Fcan01_22692</name>
</gene>
<dbReference type="InterPro" id="IPR036770">
    <property type="entry name" value="Ankyrin_rpt-contain_sf"/>
</dbReference>
<dbReference type="STRING" id="158441.A0A226DAZ3"/>
<feature type="repeat" description="ANK" evidence="3">
    <location>
        <begin position="822"/>
        <end position="862"/>
    </location>
</feature>
<dbReference type="SMART" id="SM00248">
    <property type="entry name" value="ANK"/>
    <property type="match status" value="3"/>
</dbReference>
<dbReference type="Pfam" id="PF12796">
    <property type="entry name" value="Ank_2"/>
    <property type="match status" value="1"/>
</dbReference>
<keyword evidence="7" id="KW-1185">Reference proteome</keyword>
<protein>
    <submittedName>
        <fullName evidence="6">Disease resistance protein RPH8A</fullName>
    </submittedName>
</protein>
<dbReference type="SUPFAM" id="SSF52540">
    <property type="entry name" value="P-loop containing nucleoside triphosphate hydrolases"/>
    <property type="match status" value="1"/>
</dbReference>
<dbReference type="PANTHER" id="PTHR24123">
    <property type="entry name" value="ANKYRIN REPEAT-CONTAINING"/>
    <property type="match status" value="1"/>
</dbReference>
<dbReference type="PANTHER" id="PTHR24123:SF33">
    <property type="entry name" value="PROTEIN HOS4"/>
    <property type="match status" value="1"/>
</dbReference>
<proteinExistence type="predicted"/>
<dbReference type="InterPro" id="IPR051165">
    <property type="entry name" value="Multifunctional_ANK_Repeat"/>
</dbReference>
<dbReference type="OrthoDB" id="496981at2759"/>
<dbReference type="Proteomes" id="UP000198287">
    <property type="component" value="Unassembled WGS sequence"/>
</dbReference>
<dbReference type="InterPro" id="IPR002182">
    <property type="entry name" value="NB-ARC"/>
</dbReference>
<dbReference type="Pfam" id="PF00931">
    <property type="entry name" value="NB-ARC"/>
    <property type="match status" value="1"/>
</dbReference>
<reference evidence="6 7" key="1">
    <citation type="submission" date="2015-12" db="EMBL/GenBank/DDBJ databases">
        <title>The genome of Folsomia candida.</title>
        <authorList>
            <person name="Faddeeva A."/>
            <person name="Derks M.F."/>
            <person name="Anvar Y."/>
            <person name="Smit S."/>
            <person name="Van Straalen N."/>
            <person name="Roelofs D."/>
        </authorList>
    </citation>
    <scope>NUCLEOTIDE SEQUENCE [LARGE SCALE GENOMIC DNA]</scope>
    <source>
        <strain evidence="6 7">VU population</strain>
        <tissue evidence="6">Whole body</tissue>
    </source>
</reference>
<keyword evidence="2 3" id="KW-0040">ANK repeat</keyword>
<dbReference type="InterPro" id="IPR027417">
    <property type="entry name" value="P-loop_NTPase"/>
</dbReference>
<evidence type="ECO:0000256" key="3">
    <source>
        <dbReference type="PROSITE-ProRule" id="PRU00023"/>
    </source>
</evidence>
<dbReference type="CDD" id="cd01671">
    <property type="entry name" value="CARD"/>
    <property type="match status" value="1"/>
</dbReference>
<name>A0A226DAZ3_FOLCA</name>
<evidence type="ECO:0000256" key="4">
    <source>
        <dbReference type="SAM" id="MobiDB-lite"/>
    </source>
</evidence>
<sequence>MASSTSHKILETTIKNNYEALKDALDVSGSFLDHLEVNKIITEEKVANLGKIDGSKLKADKLLRILRDSRTDDDIPVIMTALEISCNSRVLQIFKQHVAGGPQSQHEDPRNRKRSFSGHDLEDARKKARYKANNQAEIVQQPKIKDEIQFLPVPKPDKDFTGRTEFMSQIIQSLTSWSTENSSHQIGFPFVDIHGLGGHGKTQTVQKIALICAEQKLFSGVIWIDAEQQSGIIDKITRELKNQGIKDEKTENDGILLANKLYELLISKNPHKFLVIFDNVESFEEIKKYLPLNKDLNNVAVLLTSVEKIIIQDEMGEVKTFRVDILEEAEAEELFRKILQDKVDCELDEFSQLVSESGRIPVIIRVMAGTIASVCNHRGSAYKITQYLQEMKDKSSLHLRYPNDPNTKDDLNLQYKKSLYVCVKISLEKLQKSNHEYATLAMHFIERCAYFSHECDLDYFLDHVTTIKQDIKEISRKALVRLEPQEMLENASHLLSSLSLVNVRPYEFRFSNYKIKVEIHRLIHSTLRLIQEDEKRDHAIIKELIVCEDFPNHKFSTDVNLRGYNFLRDKFFDSTPIAILWSHAANHADLVRKHFMDKGSLPVMISRGLFSQVKQIVKLLGGKSAAKEIIQKGVVGRNGLQFALQMDFNGLGRGFVRLLKDNRGDIAKPLLTDVITENLGFCVEWTNVNVVTFLEKEFALDEDFFTNVIYRGHSLLWLAIFNAKLDIANYLLDKNANPCIKHTGGVTALHIWASRLYDGETEPANILATRIVSKCLELIYQKDHFGKMPFMTAAEHGNLNGLDFLLSNMEDPNSHINCPDKHGNTALILAIKNRGPSSYGGPISEVIQVLVKHGADIHYINPNTLENAWHYAISWSNLEKPELLFSLLKILLAYEVSSDLLDKKGRTFFHSILISNGLLKLKPYITEFLEFFVSNNLEKTILLQKRRWSNGFGTC</sequence>
<evidence type="ECO:0000259" key="5">
    <source>
        <dbReference type="Pfam" id="PF00931"/>
    </source>
</evidence>
<dbReference type="SUPFAM" id="SSF48403">
    <property type="entry name" value="Ankyrin repeat"/>
    <property type="match status" value="1"/>
</dbReference>
<feature type="region of interest" description="Disordered" evidence="4">
    <location>
        <begin position="99"/>
        <end position="125"/>
    </location>
</feature>
<accession>A0A226DAZ3</accession>
<evidence type="ECO:0000313" key="6">
    <source>
        <dbReference type="EMBL" id="OXA42343.1"/>
    </source>
</evidence>
<dbReference type="AlphaFoldDB" id="A0A226DAZ3"/>
<evidence type="ECO:0000313" key="7">
    <source>
        <dbReference type="Proteomes" id="UP000198287"/>
    </source>
</evidence>
<dbReference type="InterPro" id="IPR002110">
    <property type="entry name" value="Ankyrin_rpt"/>
</dbReference>
<evidence type="ECO:0000256" key="2">
    <source>
        <dbReference type="ARBA" id="ARBA00023043"/>
    </source>
</evidence>